<dbReference type="RefSeq" id="WP_214917402.1">
    <property type="nucleotide sequence ID" value="NZ_JAGGNX010000019.1"/>
</dbReference>
<dbReference type="Pfam" id="PF08659">
    <property type="entry name" value="KR"/>
    <property type="match status" value="2"/>
</dbReference>
<feature type="compositionally biased region" description="Polar residues" evidence="8">
    <location>
        <begin position="2385"/>
        <end position="2399"/>
    </location>
</feature>
<dbReference type="SUPFAM" id="SSF51735">
    <property type="entry name" value="NAD(P)-binding Rossmann-fold domains"/>
    <property type="match status" value="4"/>
</dbReference>
<dbReference type="PROSITE" id="PS52004">
    <property type="entry name" value="KS3_2"/>
    <property type="match status" value="2"/>
</dbReference>
<dbReference type="EMBL" id="JAGGOB010000008">
    <property type="protein sequence ID" value="MBT2327926.1"/>
    <property type="molecule type" value="Genomic_DNA"/>
</dbReference>
<dbReference type="PROSITE" id="PS00606">
    <property type="entry name" value="KS3_1"/>
    <property type="match status" value="1"/>
</dbReference>
<evidence type="ECO:0000256" key="3">
    <source>
        <dbReference type="ARBA" id="ARBA00022450"/>
    </source>
</evidence>
<evidence type="ECO:0000313" key="13">
    <source>
        <dbReference type="Proteomes" id="UP000692896"/>
    </source>
</evidence>
<dbReference type="InterPro" id="IPR049551">
    <property type="entry name" value="PKS_DH_C"/>
</dbReference>
<dbReference type="SMART" id="SM00823">
    <property type="entry name" value="PKS_PP"/>
    <property type="match status" value="2"/>
</dbReference>
<feature type="domain" description="Ketosynthase family 3 (KS3)" evidence="10">
    <location>
        <begin position="37"/>
        <end position="463"/>
    </location>
</feature>
<dbReference type="SUPFAM" id="SSF55048">
    <property type="entry name" value="Probable ACP-binding domain of malonyl-CoA ACP transacylase"/>
    <property type="match status" value="2"/>
</dbReference>
<dbReference type="InterPro" id="IPR036291">
    <property type="entry name" value="NAD(P)-bd_dom_sf"/>
</dbReference>
<dbReference type="InterPro" id="IPR020807">
    <property type="entry name" value="PKS_DH"/>
</dbReference>
<dbReference type="PROSITE" id="PS50075">
    <property type="entry name" value="CARRIER"/>
    <property type="match status" value="2"/>
</dbReference>
<dbReference type="Gene3D" id="3.40.50.720">
    <property type="entry name" value="NAD(P)-binding Rossmann-like Domain"/>
    <property type="match status" value="2"/>
</dbReference>
<evidence type="ECO:0000256" key="1">
    <source>
        <dbReference type="ARBA" id="ARBA00005194"/>
    </source>
</evidence>
<dbReference type="Gene3D" id="3.40.366.10">
    <property type="entry name" value="Malonyl-Coenzyme A Acyl Carrier Protein, domain 2"/>
    <property type="match status" value="2"/>
</dbReference>
<feature type="region of interest" description="C-terminal hotdog fold" evidence="7">
    <location>
        <begin position="2544"/>
        <end position="2697"/>
    </location>
</feature>
<dbReference type="SUPFAM" id="SSF52151">
    <property type="entry name" value="FabD/lysophospholipase-like"/>
    <property type="match status" value="2"/>
</dbReference>
<dbReference type="InterPro" id="IPR006162">
    <property type="entry name" value="Ppantetheine_attach_site"/>
</dbReference>
<dbReference type="InterPro" id="IPR001227">
    <property type="entry name" value="Ac_transferase_dom_sf"/>
</dbReference>
<comment type="function">
    <text evidence="6">Involved in production of the polyketide antibiotic thailandamide.</text>
</comment>
<dbReference type="InterPro" id="IPR014030">
    <property type="entry name" value="Ketoacyl_synth_N"/>
</dbReference>
<evidence type="ECO:0000256" key="2">
    <source>
        <dbReference type="ARBA" id="ARBA00006484"/>
    </source>
</evidence>
<keyword evidence="4" id="KW-0597">Phosphoprotein</keyword>
<evidence type="ECO:0000259" key="9">
    <source>
        <dbReference type="PROSITE" id="PS50075"/>
    </source>
</evidence>
<dbReference type="InterPro" id="IPR014031">
    <property type="entry name" value="Ketoacyl_synth_C"/>
</dbReference>
<dbReference type="Gene3D" id="3.30.70.3290">
    <property type="match status" value="2"/>
</dbReference>
<feature type="active site" description="Proton donor; for dehydratase activity" evidence="7">
    <location>
        <position position="2602"/>
    </location>
</feature>
<dbReference type="Proteomes" id="UP000692896">
    <property type="component" value="Unassembled WGS sequence"/>
</dbReference>
<feature type="active site" description="Proton acceptor; for dehydratase activity" evidence="7">
    <location>
        <position position="2435"/>
    </location>
</feature>
<dbReference type="Pfam" id="PF14765">
    <property type="entry name" value="PS-DH"/>
    <property type="match status" value="1"/>
</dbReference>
<feature type="region of interest" description="N-terminal hotdog fold" evidence="7">
    <location>
        <begin position="2404"/>
        <end position="2527"/>
    </location>
</feature>
<dbReference type="Pfam" id="PF16197">
    <property type="entry name" value="KAsynt_C_assoc"/>
    <property type="match status" value="1"/>
</dbReference>
<dbReference type="InterPro" id="IPR016036">
    <property type="entry name" value="Malonyl_transacylase_ACP-bd"/>
</dbReference>
<dbReference type="GO" id="GO:0004315">
    <property type="term" value="F:3-oxoacyl-[acyl-carrier-protein] synthase activity"/>
    <property type="evidence" value="ECO:0007669"/>
    <property type="project" value="InterPro"/>
</dbReference>
<feature type="domain" description="PKS/mFAS DH" evidence="11">
    <location>
        <begin position="2404"/>
        <end position="2697"/>
    </location>
</feature>
<evidence type="ECO:0000256" key="8">
    <source>
        <dbReference type="SAM" id="MobiDB-lite"/>
    </source>
</evidence>
<dbReference type="InterPro" id="IPR014043">
    <property type="entry name" value="Acyl_transferase_dom"/>
</dbReference>
<dbReference type="Pfam" id="PF00550">
    <property type="entry name" value="PP-binding"/>
    <property type="match status" value="2"/>
</dbReference>
<dbReference type="InterPro" id="IPR009081">
    <property type="entry name" value="PP-bd_ACP"/>
</dbReference>
<sequence>MKSTDAKPTGIKELLENSVCEILNLRQQVQHLQSNQNEPIAIVGIGCRFPGGATTPQAFWQQLKNGDCAVRNISNERWSADDYFHPDASMAGKIYSQHGGLLDNIDHFDAQLFKLPAHEANLMDPQQRQLLMVCWEALRDANQNLADLKGSKTGVFLGLSTNDYARLAIDPLAPSLIDAYACLGNAQSVAAGRVSYLFGFHGPTLALDTSCSSSLLSVHLACDSLRKGESCMALAGGVNVILGPENSIGLSRMQALSRQGLCRTFDAEADGYVRGEGCGVVVLKTLTQARLDNDHIYAVIRGSAANHDGASNGLTAPNGRMQQAVIEAALKEARVSPERIHYVETHGTGTPLGDPIEANALLRALRQDSPGLPLLVGSVKTNIGHLESAAGIAALIKLTLSLKHNLIVPHLHFSTPNPHINWAANNLVVPTHSHAWPQQDTPQYAGVSAFGLSGTNVHMILSSADDDGPSGAPETSPGVLSFTASSAQALALTANRWQTYLRDTEHAFIDVCFASNHYRQSSKHRLAVVADNAQDASQLLARFVAGECPEAVYQGVAPDKPSAPSLMFSGQGAQYISMGEQLYASQVVFREALDQCDALYQREVGHGIKDVLWGSRAAELAETHYTQPAIFCIQYALTRLWASLGITPAAVIGHSLGEYAAACAAGVFSLEDGLMLIIQRGQLMTALTGPGAMLAVHVERSAIEQLLAPFTDHVSIAAQNSRNDLVISGQASAVTQIQRMLDEQGVRNTPLAVSRAFHSKLMQPMLEAFARVAEQVHYSAPTLPFYSTVLGRRVENEVCEAQYWVRQIAAPVEFHAALQAMLAEQPHLLLEVGPSATLTDLARRELATDDTRALLASLHKGHDDNRMLRKNLAQLYVYGVLPTLPAPLGNVRKLALPFEALDEKPYWFEGGAKPAVKHRGASVPAAPAEVQLCVHRQWHPTGNFREHGQPLNGRWLLVCDAPDLIEAMQHPVFTHVLASELATLDRFTDAPFDGVLYVSTATRTDAGPAAVEHVQDFVTLSTRLCAAPYLAPNARFVVAHYNPDPAARLIHSASVGLIKTLAQEFTHLRFSQVDVQPGPSLAEDSLRLLDWLAAPASAAVPFEVRLEADHAYECRLVDLAPAHPTPQVIRADRSYLITGGLGALGLEIAQGLAAQGAGQLLLVSRRSTLDASQQTIVGRLREQGCDVRTLSLDIADRAALAELIAECGQTLLPLAGVIHAAGVLNDCRVDGLNQDAVAAILAPKLAPAWYLHELTAHLALDCFALFSSVSAVFGNYAQGPYCAGNSFLDELAAFRNAQGRVATSYAWGPWAGAGMASTDATTAAALAAQGLGLITPADGLKAFFTLLSGPHHNPLVLTLHQGALAAFQHSPSSPALMRLYSQSAAKAPAPSIEPAAQPPLRTYVDRMHPLPPRAAIERLLRESIAEVSGSHEGEHYNVDAPLIEMGLDSLMAVQLRNRLSTLTGETLPVSLLFDYPSLGQLTGHLLSLLNERSPQAIAASNAGEVSAPEQQDIAIIGMGCRYPGGVTDPASFWSMLVEGIDGIGEVGNARWDSTEYFDADPDVPGKMYSRWGGLLDDVTGFDNGFFNISSQEAISMDPQQRLLLEVGWEALEHAGVLPSTVEKGGIFVGCGPNEYSHILNAPGAPETSAYFATGNSISVNAGRLAYFLGWEGPAIAIDTACSSSLVSVALACQSLRSGECTVALAGGVNLTLSPHTNVALSKARMLSHDGRCKTFDQAADGYVRSEGCGLVLLKPLNDALRDGDNVLGVIKGCSINQDGRSQGLTAPNGPAQERVMRAALANAGVAPHAVQYLEAHGTGTPLGDPIEMRSIEAVYGQRSDLTPLYVGSVKTNIGHTEAAAGVASLIKLSLMLQHSAIARNLHMNQLNQHFSANILGDTPSIIVADQLRPWPGQVPAIGAVSSFGFSGTNAHLVLAKGSAVHVELPAEQDDRPYLLPLSARTPNALAALKAKYVQWLQNSEVDLASLCYSASTTRAHFEVRQAYVATTPQQLCEQLQAPSPQAPLPDLRGTTGTAFLFTGQGSQYPGMGRTLYAQEPTFKQALDECAALMQPLLHGSILDVMWADDTRQLNDTYYTQPALFALQYALGKQWMAWGVMPAYVLGHSVGEYAAACLGGVMSLEDGVRLICARARLMVEHCEKGSMLVVHADHATTLGLLDSLGDVSHALAIAAHNGPANTVVSGCSQTMQRLIALCAERDVDAQSLRVSHGFHSPLMAPMLEAFRALAEGIAFQPSSITFVSTVTGTVLKDEYACADYWVRHVQAPVLLDAALNTLHSLQPLAGLEIGPSTQFIGMARRCLNDSSICWLSSFKAKTGDRQQMLDSLAQLYTRQLTPTWPRLFAQRLAWPRLTLPTYAFEHRPFWPNHDGQQLYPSRQPNSRAQRPDLPKLGQKTTSATGDVIYQLGFGGETPFPINDHQLYGTTVIAGATHLAMSALIAEDLRISLGYELSDVTFPGAMVFAPDEVKSFQYIVSRHEGVVDIAGYSRTEGAEGAWQHNFACTLTAQPAANSAKALAIDPQSLVQGLDQQMDGLAFYREMAAAGYELNGCFRWVEQIWRRPGEAVSRLRKPSGLEQGYVVAPGLMDAFFQTTAAASYEAQFSLAGRDTLYIPFAIDTLEVLQQVKGPLWCHVVCLSPAPLNTDDTALEAYSHRVSVYDQQGRPVVVVEALRSKRAPKSVLIDSLNQQRSLAYQLDWVPAVAPVESARPVSTGVNPLWVILADNHGHAPDLQQHLQHLGKRVLCLSANGEFDGHAHLELAALPGSLADVLDPWAQGHLIEHVIDLQGLNRPATGQENLAEQQRALLLPILALQQYCLGTGAEPDWTFVVSGTPFLTDQPPLPAMLRGLSNVMGEEHPQARSRHVDLGASTPQERIEHLLAELAVVDDERTVRYIDGTRQVARLAHMALDANAAQPAAFSADRSYLITGGLGAIGLNLADLIIERGGRHLVLVARSVNTQALAPYLERWQALGVSVVIKPCDIGARDQITQLLDEIDRTLPALDGVFHCAGVLRDGLLGAQSWEDFHAPLPAKVDGAWWLHLATRERGLRWFVLFSSAATVFGSPGQGNYASANAFLDQLALDRRTQGLAGLSVNWGPWDGQGMAHSVAGQANFQRAPGIGLLSPRRALEMLLSLAGTTQANPTVIDIDWSQVHASISEGAQRSTLVNLIRKPASESEYLAELGVLRNDCDDLTPPERQAYIEQFVLRVARDIMALNQRQLLDVNEPLQSEGLDSLMALELRNKLAGIVGRKLPATLLFDYPTVRSMSTFIIEQLYPVAEDARVPAPPPFAGPMHEAHDNFNHLTDEELIALLADEAL</sequence>
<evidence type="ECO:0000313" key="12">
    <source>
        <dbReference type="EMBL" id="MBT2327926.1"/>
    </source>
</evidence>
<dbReference type="PROSITE" id="PS00012">
    <property type="entry name" value="PHOSPHOPANTETHEINE"/>
    <property type="match status" value="1"/>
</dbReference>
<feature type="region of interest" description="Disordered" evidence="8">
    <location>
        <begin position="2385"/>
        <end position="2411"/>
    </location>
</feature>
<dbReference type="Pfam" id="PF00109">
    <property type="entry name" value="ketoacyl-synt"/>
    <property type="match status" value="2"/>
</dbReference>
<protein>
    <submittedName>
        <fullName evidence="12">SDR family NAD(P)-dependent oxidoreductase</fullName>
    </submittedName>
</protein>
<dbReference type="FunFam" id="3.40.47.10:FF:000019">
    <property type="entry name" value="Polyketide synthase type I"/>
    <property type="match status" value="2"/>
</dbReference>
<dbReference type="InterPro" id="IPR032821">
    <property type="entry name" value="PKS_assoc"/>
</dbReference>
<dbReference type="InterPro" id="IPR050091">
    <property type="entry name" value="PKS_NRPS_Biosynth_Enz"/>
</dbReference>
<accession>A0A944HBC1</accession>
<dbReference type="InterPro" id="IPR036736">
    <property type="entry name" value="ACP-like_sf"/>
</dbReference>
<dbReference type="PANTHER" id="PTHR43775">
    <property type="entry name" value="FATTY ACID SYNTHASE"/>
    <property type="match status" value="1"/>
</dbReference>
<dbReference type="InterPro" id="IPR013968">
    <property type="entry name" value="PKS_KR"/>
</dbReference>
<dbReference type="SMART" id="SM01294">
    <property type="entry name" value="PKS_PP_betabranch"/>
    <property type="match status" value="1"/>
</dbReference>
<dbReference type="CDD" id="cd00833">
    <property type="entry name" value="PKS"/>
    <property type="match status" value="2"/>
</dbReference>
<organism evidence="12 13">
    <name type="scientific">Pseudomonas fluorescens</name>
    <dbReference type="NCBI Taxonomy" id="294"/>
    <lineage>
        <taxon>Bacteria</taxon>
        <taxon>Pseudomonadati</taxon>
        <taxon>Pseudomonadota</taxon>
        <taxon>Gammaproteobacteria</taxon>
        <taxon>Pseudomonadales</taxon>
        <taxon>Pseudomonadaceae</taxon>
        <taxon>Pseudomonas</taxon>
    </lineage>
</organism>
<evidence type="ECO:0000256" key="6">
    <source>
        <dbReference type="ARBA" id="ARBA00054155"/>
    </source>
</evidence>
<dbReference type="SMART" id="SM00826">
    <property type="entry name" value="PKS_DH"/>
    <property type="match status" value="1"/>
</dbReference>
<keyword evidence="5" id="KW-0808">Transferase</keyword>
<evidence type="ECO:0000256" key="4">
    <source>
        <dbReference type="ARBA" id="ARBA00022553"/>
    </source>
</evidence>
<dbReference type="CDD" id="cd08955">
    <property type="entry name" value="KR_2_FAS_SDR_x"/>
    <property type="match status" value="1"/>
</dbReference>
<dbReference type="InterPro" id="IPR020841">
    <property type="entry name" value="PKS_Beta-ketoAc_synthase_dom"/>
</dbReference>
<gene>
    <name evidence="12" type="ORF">J7E47_04255</name>
</gene>
<dbReference type="GO" id="GO:0031177">
    <property type="term" value="F:phosphopantetheine binding"/>
    <property type="evidence" value="ECO:0007669"/>
    <property type="project" value="InterPro"/>
</dbReference>
<dbReference type="PROSITE" id="PS52019">
    <property type="entry name" value="PKS_MFAS_DH"/>
    <property type="match status" value="1"/>
</dbReference>
<dbReference type="InterPro" id="IPR016039">
    <property type="entry name" value="Thiolase-like"/>
</dbReference>
<dbReference type="GO" id="GO:0004312">
    <property type="term" value="F:fatty acid synthase activity"/>
    <property type="evidence" value="ECO:0007669"/>
    <property type="project" value="TreeGrafter"/>
</dbReference>
<feature type="domain" description="Carrier" evidence="9">
    <location>
        <begin position="3214"/>
        <end position="3289"/>
    </location>
</feature>
<feature type="domain" description="Carrier" evidence="9">
    <location>
        <begin position="1411"/>
        <end position="1489"/>
    </location>
</feature>
<dbReference type="Gene3D" id="3.10.129.110">
    <property type="entry name" value="Polyketide synthase dehydratase"/>
    <property type="match status" value="1"/>
</dbReference>
<dbReference type="SMART" id="SM00822">
    <property type="entry name" value="PKS_KR"/>
    <property type="match status" value="2"/>
</dbReference>
<comment type="caution">
    <text evidence="12">The sequence shown here is derived from an EMBL/GenBank/DDBJ whole genome shotgun (WGS) entry which is preliminary data.</text>
</comment>
<dbReference type="InterPro" id="IPR049552">
    <property type="entry name" value="PKS_DH_N"/>
</dbReference>
<proteinExistence type="inferred from homology"/>
<dbReference type="Pfam" id="PF21089">
    <property type="entry name" value="PKS_DH_N"/>
    <property type="match status" value="1"/>
</dbReference>
<dbReference type="Gene3D" id="3.40.47.10">
    <property type="match status" value="2"/>
</dbReference>
<feature type="domain" description="Ketosynthase family 3 (KS3)" evidence="10">
    <location>
        <begin position="1510"/>
        <end position="1936"/>
    </location>
</feature>
<dbReference type="SMART" id="SM00825">
    <property type="entry name" value="PKS_KS"/>
    <property type="match status" value="2"/>
</dbReference>
<evidence type="ECO:0000259" key="10">
    <source>
        <dbReference type="PROSITE" id="PS52004"/>
    </source>
</evidence>
<dbReference type="InterPro" id="IPR020806">
    <property type="entry name" value="PKS_PP-bd"/>
</dbReference>
<dbReference type="GO" id="GO:0006633">
    <property type="term" value="P:fatty acid biosynthetic process"/>
    <property type="evidence" value="ECO:0007669"/>
    <property type="project" value="InterPro"/>
</dbReference>
<dbReference type="Pfam" id="PF00698">
    <property type="entry name" value="Acyl_transf_1"/>
    <property type="match status" value="2"/>
</dbReference>
<evidence type="ECO:0000259" key="11">
    <source>
        <dbReference type="PROSITE" id="PS52019"/>
    </source>
</evidence>
<reference evidence="12" key="1">
    <citation type="submission" date="2021-03" db="EMBL/GenBank/DDBJ databases">
        <title>Genomic analysis provides insights into the functional capacity of soil bacteria communities inhabiting an altitudinal gradient in the Atacama Desert.</title>
        <authorList>
            <person name="Gonzalez M."/>
            <person name="Maldonado J."/>
            <person name="Maza F."/>
            <person name="Hodar C."/>
            <person name="Cortes M."/>
            <person name="Palma R."/>
            <person name="Andreani C."/>
            <person name="Gaete A."/>
            <person name="Vasquez-Dean J."/>
            <person name="Acuna V."/>
            <person name="Aguado M."/>
            <person name="Mandakovic D."/>
            <person name="Latorre M."/>
            <person name="Orellana A."/>
            <person name="Gutierrez R."/>
            <person name="Montecino M."/>
            <person name="Allende M."/>
            <person name="Maass A."/>
            <person name="Cambiazo V."/>
        </authorList>
    </citation>
    <scope>NUCLEOTIDE SEQUENCE</scope>
    <source>
        <strain evidence="12">ISL-25</strain>
    </source>
</reference>
<dbReference type="InterPro" id="IPR042104">
    <property type="entry name" value="PKS_dehydratase_sf"/>
</dbReference>
<evidence type="ECO:0000256" key="5">
    <source>
        <dbReference type="ARBA" id="ARBA00022679"/>
    </source>
</evidence>
<comment type="similarity">
    <text evidence="2">Belongs to the short-chain dehydrogenases/reductases (SDR) family.</text>
</comment>
<keyword evidence="3" id="KW-0596">Phosphopantetheine</keyword>
<dbReference type="Gene3D" id="1.10.1200.10">
    <property type="entry name" value="ACP-like"/>
    <property type="match status" value="2"/>
</dbReference>
<evidence type="ECO:0000256" key="7">
    <source>
        <dbReference type="PROSITE-ProRule" id="PRU01363"/>
    </source>
</evidence>
<dbReference type="InterPro" id="IPR057326">
    <property type="entry name" value="KR_dom"/>
</dbReference>
<dbReference type="FunFam" id="3.40.366.10:FF:000002">
    <property type="entry name" value="Probable polyketide synthase 2"/>
    <property type="match status" value="1"/>
</dbReference>
<name>A0A944HBC1_PSEFL</name>
<dbReference type="SMART" id="SM00827">
    <property type="entry name" value="PKS_AT"/>
    <property type="match status" value="2"/>
</dbReference>
<dbReference type="InterPro" id="IPR018201">
    <property type="entry name" value="Ketoacyl_synth_AS"/>
</dbReference>
<dbReference type="Pfam" id="PF22621">
    <property type="entry name" value="CurL-like_PKS_C"/>
    <property type="match status" value="1"/>
</dbReference>
<dbReference type="Pfam" id="PF02801">
    <property type="entry name" value="Ketoacyl-synt_C"/>
    <property type="match status" value="2"/>
</dbReference>
<dbReference type="PANTHER" id="PTHR43775:SF51">
    <property type="entry name" value="INACTIVE PHENOLPHTHIOCEROL SYNTHESIS POLYKETIDE SYNTHASE TYPE I PKS1-RELATED"/>
    <property type="match status" value="1"/>
</dbReference>
<dbReference type="InterPro" id="IPR016035">
    <property type="entry name" value="Acyl_Trfase/lysoPLipase"/>
</dbReference>
<dbReference type="SUPFAM" id="SSF47336">
    <property type="entry name" value="ACP-like"/>
    <property type="match status" value="2"/>
</dbReference>
<dbReference type="SUPFAM" id="SSF53901">
    <property type="entry name" value="Thiolase-like"/>
    <property type="match status" value="2"/>
</dbReference>
<comment type="pathway">
    <text evidence="1">Lipid metabolism; fatty acid biosynthesis.</text>
</comment>
<dbReference type="InterPro" id="IPR049900">
    <property type="entry name" value="PKS_mFAS_DH"/>
</dbReference>